<evidence type="ECO:0000256" key="2">
    <source>
        <dbReference type="ARBA" id="ARBA00023125"/>
    </source>
</evidence>
<evidence type="ECO:0000313" key="6">
    <source>
        <dbReference type="EMBL" id="MDA7027804.1"/>
    </source>
</evidence>
<keyword evidence="7" id="KW-1185">Reference proteome</keyword>
<dbReference type="SUPFAM" id="SSF46689">
    <property type="entry name" value="Homeodomain-like"/>
    <property type="match status" value="1"/>
</dbReference>
<dbReference type="PRINTS" id="PR00455">
    <property type="entry name" value="HTHTETR"/>
</dbReference>
<keyword evidence="1" id="KW-0805">Transcription regulation</keyword>
<feature type="DNA-binding region" description="H-T-H motif" evidence="4">
    <location>
        <begin position="30"/>
        <end position="49"/>
    </location>
</feature>
<evidence type="ECO:0000256" key="3">
    <source>
        <dbReference type="ARBA" id="ARBA00023163"/>
    </source>
</evidence>
<evidence type="ECO:0000313" key="7">
    <source>
        <dbReference type="Proteomes" id="UP001211894"/>
    </source>
</evidence>
<dbReference type="InterPro" id="IPR001647">
    <property type="entry name" value="HTH_TetR"/>
</dbReference>
<dbReference type="InterPro" id="IPR009057">
    <property type="entry name" value="Homeodomain-like_sf"/>
</dbReference>
<reference evidence="6 7" key="1">
    <citation type="submission" date="2023-01" db="EMBL/GenBank/DDBJ databases">
        <title>Bacillus changyiensis sp. nov., isolated from a coastal deposit.</title>
        <authorList>
            <person name="Xiao G."/>
            <person name="Lai Q."/>
            <person name="Hu Z."/>
            <person name="Shao Z."/>
        </authorList>
    </citation>
    <scope>NUCLEOTIDE SEQUENCE [LARGE SCALE GENOMIC DNA]</scope>
    <source>
        <strain evidence="6 7">CLL-7-23</strain>
    </source>
</reference>
<evidence type="ECO:0000259" key="5">
    <source>
        <dbReference type="PROSITE" id="PS50977"/>
    </source>
</evidence>
<evidence type="ECO:0000256" key="4">
    <source>
        <dbReference type="PROSITE-ProRule" id="PRU00335"/>
    </source>
</evidence>
<proteinExistence type="predicted"/>
<comment type="caution">
    <text evidence="6">The sequence shown here is derived from an EMBL/GenBank/DDBJ whole genome shotgun (WGS) entry which is preliminary data.</text>
</comment>
<protein>
    <submittedName>
        <fullName evidence="6">TetR/AcrR family transcriptional regulator</fullName>
    </submittedName>
</protein>
<dbReference type="RefSeq" id="WP_271341626.1">
    <property type="nucleotide sequence ID" value="NZ_JAQKAB010000010.1"/>
</dbReference>
<dbReference type="EMBL" id="JAQKAB010000010">
    <property type="protein sequence ID" value="MDA7027804.1"/>
    <property type="molecule type" value="Genomic_DNA"/>
</dbReference>
<dbReference type="PANTHER" id="PTHR47506">
    <property type="entry name" value="TRANSCRIPTIONAL REGULATORY PROTEIN"/>
    <property type="match status" value="1"/>
</dbReference>
<keyword evidence="3" id="KW-0804">Transcription</keyword>
<accession>A0ABT4X6B7</accession>
<dbReference type="Pfam" id="PF00440">
    <property type="entry name" value="TetR_N"/>
    <property type="match status" value="1"/>
</dbReference>
<name>A0ABT4X6B7_9BACI</name>
<sequence length="193" mass="22794">MSTIKGEQTKEHILNAAKAFIVREGFEKIGVNKIIKEAEVSKGSFYHYFLNINELIKEVAISAFERCLRDMPLQHATSMEEIVEDLGQHIFHSVREQNEHYYLLFLCISKSFIDEEIKQAFQSIFTKLVKQNIAATEIVRKGEDDMTRQLYMLDMLTIGFIVHCHLLRDEEQLLELWKQMTAMIFRVRREKHR</sequence>
<gene>
    <name evidence="6" type="ORF">PJ311_14580</name>
</gene>
<keyword evidence="2 4" id="KW-0238">DNA-binding</keyword>
<dbReference type="Proteomes" id="UP001211894">
    <property type="component" value="Unassembled WGS sequence"/>
</dbReference>
<organism evidence="6 7">
    <name type="scientific">Bacillus changyiensis</name>
    <dbReference type="NCBI Taxonomy" id="3004103"/>
    <lineage>
        <taxon>Bacteria</taxon>
        <taxon>Bacillati</taxon>
        <taxon>Bacillota</taxon>
        <taxon>Bacilli</taxon>
        <taxon>Bacillales</taxon>
        <taxon>Bacillaceae</taxon>
        <taxon>Bacillus</taxon>
    </lineage>
</organism>
<dbReference type="Gene3D" id="1.10.357.10">
    <property type="entry name" value="Tetracycline Repressor, domain 2"/>
    <property type="match status" value="1"/>
</dbReference>
<dbReference type="PROSITE" id="PS50977">
    <property type="entry name" value="HTH_TETR_2"/>
    <property type="match status" value="1"/>
</dbReference>
<evidence type="ECO:0000256" key="1">
    <source>
        <dbReference type="ARBA" id="ARBA00023015"/>
    </source>
</evidence>
<dbReference type="PANTHER" id="PTHR47506:SF6">
    <property type="entry name" value="HTH-TYPE TRANSCRIPTIONAL REPRESSOR NEMR"/>
    <property type="match status" value="1"/>
</dbReference>
<feature type="domain" description="HTH tetR-type" evidence="5">
    <location>
        <begin position="7"/>
        <end position="67"/>
    </location>
</feature>